<dbReference type="InterPro" id="IPR005201">
    <property type="entry name" value="TIM_ENGase"/>
</dbReference>
<dbReference type="Gene3D" id="2.60.40.10">
    <property type="entry name" value="Immunoglobulins"/>
    <property type="match status" value="1"/>
</dbReference>
<keyword evidence="5" id="KW-1185">Reference proteome</keyword>
<dbReference type="InterPro" id="IPR013783">
    <property type="entry name" value="Ig-like_fold"/>
</dbReference>
<evidence type="ECO:0000256" key="1">
    <source>
        <dbReference type="SAM" id="MobiDB-lite"/>
    </source>
</evidence>
<dbReference type="PANTHER" id="PTHR13246">
    <property type="entry name" value="ENDO BETA N-ACETYLGLUCOSAMINIDASE"/>
    <property type="match status" value="1"/>
</dbReference>
<protein>
    <recommendedName>
        <fullName evidence="6">Mannosyl-glycoprotein endo-beta-N-acetylglucosaminidase</fullName>
    </recommendedName>
</protein>
<dbReference type="InterPro" id="IPR054110">
    <property type="entry name" value="EndoD-like_D2"/>
</dbReference>
<accession>A0ABV3LRK1</accession>
<dbReference type="RefSeq" id="WP_359771440.1">
    <property type="nucleotide sequence ID" value="NZ_JBEYRR010000001.1"/>
</dbReference>
<dbReference type="Proteomes" id="UP001553843">
    <property type="component" value="Unassembled WGS sequence"/>
</dbReference>
<dbReference type="InterPro" id="IPR032979">
    <property type="entry name" value="ENGase"/>
</dbReference>
<evidence type="ECO:0008006" key="6">
    <source>
        <dbReference type="Google" id="ProtNLM"/>
    </source>
</evidence>
<feature type="compositionally biased region" description="Polar residues" evidence="1">
    <location>
        <begin position="1"/>
        <end position="10"/>
    </location>
</feature>
<proteinExistence type="predicted"/>
<comment type="caution">
    <text evidence="4">The sequence shown here is derived from an EMBL/GenBank/DDBJ whole genome shotgun (WGS) entry which is preliminary data.</text>
</comment>
<dbReference type="SUPFAM" id="SSF49265">
    <property type="entry name" value="Fibronectin type III"/>
    <property type="match status" value="1"/>
</dbReference>
<feature type="region of interest" description="Disordered" evidence="1">
    <location>
        <begin position="1"/>
        <end position="24"/>
    </location>
</feature>
<dbReference type="Pfam" id="PF03644">
    <property type="entry name" value="Glyco_hydro_85"/>
    <property type="match status" value="1"/>
</dbReference>
<dbReference type="EMBL" id="JBEYRS010000003">
    <property type="protein sequence ID" value="MEW2362090.1"/>
    <property type="molecule type" value="Genomic_DNA"/>
</dbReference>
<dbReference type="Gene3D" id="2.60.120.260">
    <property type="entry name" value="Galactose-binding domain-like"/>
    <property type="match status" value="1"/>
</dbReference>
<evidence type="ECO:0000313" key="5">
    <source>
        <dbReference type="Proteomes" id="UP001553843"/>
    </source>
</evidence>
<name>A0ABV3LRK1_9ACTN</name>
<dbReference type="Gene3D" id="3.20.20.80">
    <property type="entry name" value="Glycosidases"/>
    <property type="match status" value="1"/>
</dbReference>
<feature type="domain" description="Endo-beta-N-acetylglucosaminidase D-like D2" evidence="3">
    <location>
        <begin position="569"/>
        <end position="658"/>
    </location>
</feature>
<sequence>MNSTLPPGSNTKDRPPYVPHWHPGVTDLPNGSTSILDWSAATDVNAPFNRSRVPLRPRTHKAELRANSKARAGEGRIMSCAEFWDTRRNPSQGVADHRYYAFSHWQYVDVLVFWAGVADAGLICPPNGHITDAAHRNGVKVYGSVFFPPTDYGGNPAWVKDFVQPGASTGDERYPVADKLIEAARYFGFDGWFINYETPTDAETEARLRTVLAYARARSGIEFTWYEAFRRKLTDSGPTRNEFYLQDGKRKVCDSIFMDYGWGSGDIKDSIATVEKIRRDRYDVYYGLELVRHVPDNPGLARLVCPASAKHQGSLALYAAHTVSNQPKEPKDSWLGHFYRAEADYWTGPCHDPSDTGWPGIAAHIAERTTVTSLPFVSHFNAGHGTAYHHAGNPTRKGGDGWANLSLQDVLPTYRWITRSTGNSRMAASLCFEEAWEGGSCLRLAGALAPGHESAVRLYQTRLTAPAGTHLTVRAKTPSDVHFGFNALVALDDQPHTLVPVPLNTTDTSGWKTYTAVLPEGGAGTLVQLGLQLRLGPSAKTDLAYDVRVGQLAVHTTPFTAPAAPTGLTVDHVTPLSSTRKALRLAWTPPSPDDTVHHYEIHRGTAGRLTHLGATPGTVHYVAQLDKENDATTTTLTVTSVGVDGTHSTTGATTTVTW</sequence>
<dbReference type="InterPro" id="IPR036116">
    <property type="entry name" value="FN3_sf"/>
</dbReference>
<evidence type="ECO:0000259" key="2">
    <source>
        <dbReference type="Pfam" id="PF03644"/>
    </source>
</evidence>
<dbReference type="Pfam" id="PF21910">
    <property type="entry name" value="GH85_C"/>
    <property type="match status" value="1"/>
</dbReference>
<evidence type="ECO:0000313" key="4">
    <source>
        <dbReference type="EMBL" id="MEW2362090.1"/>
    </source>
</evidence>
<organism evidence="4 5">
    <name type="scientific">Streptomyces huasconensis</name>
    <dbReference type="NCBI Taxonomy" id="1854574"/>
    <lineage>
        <taxon>Bacteria</taxon>
        <taxon>Bacillati</taxon>
        <taxon>Actinomycetota</taxon>
        <taxon>Actinomycetes</taxon>
        <taxon>Kitasatosporales</taxon>
        <taxon>Streptomycetaceae</taxon>
        <taxon>Streptomyces</taxon>
    </lineage>
</organism>
<dbReference type="PANTHER" id="PTHR13246:SF1">
    <property type="entry name" value="CYTOSOLIC ENDO-BETA-N-ACETYLGLUCOSAMINIDASE"/>
    <property type="match status" value="1"/>
</dbReference>
<feature type="domain" description="Cytosolic endo-beta-N-acetylglucosaminidase TIM barrel" evidence="2">
    <location>
        <begin position="91"/>
        <end position="387"/>
    </location>
</feature>
<gene>
    <name evidence="4" type="ORF">AB0887_09035</name>
</gene>
<reference evidence="4 5" key="1">
    <citation type="submission" date="2024-06" db="EMBL/GenBank/DDBJ databases">
        <title>The Natural Products Discovery Center: Release of the First 8490 Sequenced Strains for Exploring Actinobacteria Biosynthetic Diversity.</title>
        <authorList>
            <person name="Kalkreuter E."/>
            <person name="Kautsar S.A."/>
            <person name="Yang D."/>
            <person name="Bader C.D."/>
            <person name="Teijaro C.N."/>
            <person name="Fluegel L."/>
            <person name="Davis C.M."/>
            <person name="Simpson J.R."/>
            <person name="Lauterbach L."/>
            <person name="Steele A.D."/>
            <person name="Gui C."/>
            <person name="Meng S."/>
            <person name="Li G."/>
            <person name="Viehrig K."/>
            <person name="Ye F."/>
            <person name="Su P."/>
            <person name="Kiefer A.F."/>
            <person name="Nichols A."/>
            <person name="Cepeda A.J."/>
            <person name="Yan W."/>
            <person name="Fan B."/>
            <person name="Jiang Y."/>
            <person name="Adhikari A."/>
            <person name="Zheng C.-J."/>
            <person name="Schuster L."/>
            <person name="Cowan T.M."/>
            <person name="Smanski M.J."/>
            <person name="Chevrette M.G."/>
            <person name="De Carvalho L.P.S."/>
            <person name="Shen B."/>
        </authorList>
    </citation>
    <scope>NUCLEOTIDE SEQUENCE [LARGE SCALE GENOMIC DNA]</scope>
    <source>
        <strain evidence="4 5">NPDC047833</strain>
    </source>
</reference>
<evidence type="ECO:0000259" key="3">
    <source>
        <dbReference type="Pfam" id="PF21910"/>
    </source>
</evidence>